<name>D8QK20_SCHCM</name>
<comment type="pathway">
    <text evidence="23 24">Metabolic intermediate biosynthesis; chorismate biosynthesis; chorismate from D-erythrose 4-phosphate and phosphoenolpyruvate: step 4/7.</text>
</comment>
<dbReference type="EC" id="2.7.1.71" evidence="23"/>
<feature type="binding site" evidence="23">
    <location>
        <position position="278"/>
    </location>
    <ligand>
        <name>7-phospho-2-dehydro-3-deoxy-D-arabino-heptonate</name>
        <dbReference type="ChEBI" id="CHEBI:58394"/>
    </ligand>
</feature>
<dbReference type="Pfam" id="PF00275">
    <property type="entry name" value="EPSP_synthase"/>
    <property type="match status" value="1"/>
</dbReference>
<dbReference type="CDD" id="cd00464">
    <property type="entry name" value="SK"/>
    <property type="match status" value="1"/>
</dbReference>
<evidence type="ECO:0000256" key="4">
    <source>
        <dbReference type="ARBA" id="ARBA00006477"/>
    </source>
</evidence>
<comment type="pathway">
    <text evidence="3 23 24">Metabolic intermediate biosynthesis; chorismate biosynthesis; chorismate from D-erythrose 4-phosphate and phosphoenolpyruvate: step 5/7.</text>
</comment>
<keyword evidence="7 23" id="KW-0963">Cytoplasm</keyword>
<dbReference type="HAMAP" id="MF_00210">
    <property type="entry name" value="EPSP_synth"/>
    <property type="match status" value="1"/>
</dbReference>
<dbReference type="Pfam" id="PF01761">
    <property type="entry name" value="DHQ_synthase"/>
    <property type="match status" value="1"/>
</dbReference>
<feature type="binding site" evidence="23">
    <location>
        <begin position="206"/>
        <end position="209"/>
    </location>
    <ligand>
        <name>7-phospho-2-dehydro-3-deoxy-D-arabino-heptonate</name>
        <dbReference type="ChEBI" id="CHEBI:58394"/>
    </ligand>
</feature>
<evidence type="ECO:0000259" key="28">
    <source>
        <dbReference type="Pfam" id="PF08501"/>
    </source>
</evidence>
<dbReference type="InterPro" id="IPR036291">
    <property type="entry name" value="NAD(P)-bd_dom_sf"/>
</dbReference>
<keyword evidence="10 23" id="KW-0479">Metal-binding</keyword>
<dbReference type="Gene3D" id="3.40.50.1970">
    <property type="match status" value="1"/>
</dbReference>
<dbReference type="InterPro" id="IPR008289">
    <property type="entry name" value="Pentafunct_AroM"/>
</dbReference>
<feature type="binding site" evidence="23">
    <location>
        <position position="174"/>
    </location>
    <ligand>
        <name>7-phospho-2-dehydro-3-deoxy-D-arabino-heptonate</name>
        <dbReference type="ChEBI" id="CHEBI:58394"/>
    </ligand>
</feature>
<dbReference type="Gene3D" id="3.40.50.10860">
    <property type="entry name" value="Leucine Dehydrogenase, chain A, domain 1"/>
    <property type="match status" value="1"/>
</dbReference>
<dbReference type="SUPFAM" id="SSF53223">
    <property type="entry name" value="Aminoacid dehydrogenase-like, N-terminal domain"/>
    <property type="match status" value="1"/>
</dbReference>
<dbReference type="InterPro" id="IPR027417">
    <property type="entry name" value="P-loop_NTPase"/>
</dbReference>
<feature type="region of interest" description="3-dehydroquinate synthase" evidence="23">
    <location>
        <begin position="1"/>
        <end position="399"/>
    </location>
</feature>
<evidence type="ECO:0000259" key="26">
    <source>
        <dbReference type="Pfam" id="PF01488"/>
    </source>
</evidence>
<feature type="domain" description="Quinate/shikimate 5-dehydrogenase/glutamyl-tRNA reductase" evidence="26">
    <location>
        <begin position="1469"/>
        <end position="1543"/>
    </location>
</feature>
<dbReference type="Pfam" id="PF18317">
    <property type="entry name" value="SDH_C"/>
    <property type="match status" value="1"/>
</dbReference>
<dbReference type="PROSITE" id="PS00885">
    <property type="entry name" value="EPSP_SYNTHASE_2"/>
    <property type="match status" value="1"/>
</dbReference>
<dbReference type="EMBL" id="GL377315">
    <property type="protein sequence ID" value="EFI91813.1"/>
    <property type="molecule type" value="Genomic_DNA"/>
</dbReference>
<feature type="binding site" evidence="23">
    <location>
        <begin position="151"/>
        <end position="152"/>
    </location>
    <ligand>
        <name>NAD(+)</name>
        <dbReference type="ChEBI" id="CHEBI:57540"/>
    </ligand>
</feature>
<evidence type="ECO:0000313" key="31">
    <source>
        <dbReference type="EMBL" id="EFI91813.1"/>
    </source>
</evidence>
<dbReference type="InterPro" id="IPR013785">
    <property type="entry name" value="Aldolase_TIM"/>
</dbReference>
<comment type="catalytic activity">
    <reaction evidence="21 23 24">
        <text>shikimate + ATP = 3-phosphoshikimate + ADP + H(+)</text>
        <dbReference type="Rhea" id="RHEA:13121"/>
        <dbReference type="ChEBI" id="CHEBI:15378"/>
        <dbReference type="ChEBI" id="CHEBI:30616"/>
        <dbReference type="ChEBI" id="CHEBI:36208"/>
        <dbReference type="ChEBI" id="CHEBI:145989"/>
        <dbReference type="ChEBI" id="CHEBI:456216"/>
        <dbReference type="EC" id="2.7.1.71"/>
    </reaction>
</comment>
<dbReference type="PIRSF" id="PIRSF000514">
    <property type="entry name" value="Pentafunct_AroM"/>
    <property type="match status" value="1"/>
</dbReference>
<dbReference type="Pfam" id="PF01202">
    <property type="entry name" value="SKI"/>
    <property type="match status" value="1"/>
</dbReference>
<evidence type="ECO:0000256" key="21">
    <source>
        <dbReference type="ARBA" id="ARBA00048567"/>
    </source>
</evidence>
<dbReference type="HAMAP" id="MF_00222">
    <property type="entry name" value="Shikimate_DH_AroE"/>
    <property type="match status" value="1"/>
</dbReference>
<dbReference type="Gene3D" id="3.40.50.300">
    <property type="entry name" value="P-loop containing nucleotide triphosphate hydrolases"/>
    <property type="match status" value="1"/>
</dbReference>
<feature type="active site" description="Proton acceptor; for 3-dehydroquinate dehydratase activity" evidence="23">
    <location>
        <position position="1240"/>
    </location>
</feature>
<comment type="pathway">
    <text evidence="23 24">Metabolic intermediate biosynthesis; chorismate biosynthesis; chorismate from D-erythrose 4-phosphate and phosphoenolpyruvate: step 3/7.</text>
</comment>
<comment type="cofactor">
    <cofactor evidence="23 24">
        <name>Zn(2+)</name>
        <dbReference type="ChEBI" id="CHEBI:29105"/>
    </cofactor>
    <text evidence="23 24">Binds 2 Zn(2+) ions per subunit.</text>
</comment>
<dbReference type="GO" id="GO:0046872">
    <property type="term" value="F:metal ion binding"/>
    <property type="evidence" value="ECO:0007669"/>
    <property type="project" value="UniProtKB-UniRule"/>
</dbReference>
<comment type="catalytic activity">
    <reaction evidence="20">
        <text>3-phosphoshikimate + phosphoenolpyruvate = 5-O-(1-carboxyvinyl)-3-phosphoshikimate + phosphate</text>
        <dbReference type="Rhea" id="RHEA:21256"/>
        <dbReference type="ChEBI" id="CHEBI:43474"/>
        <dbReference type="ChEBI" id="CHEBI:57701"/>
        <dbReference type="ChEBI" id="CHEBI:58702"/>
        <dbReference type="ChEBI" id="CHEBI:145989"/>
        <dbReference type="EC" id="2.5.1.19"/>
    </reaction>
    <physiologicalReaction direction="left-to-right" evidence="20">
        <dbReference type="Rhea" id="RHEA:21257"/>
    </physiologicalReaction>
</comment>
<dbReference type="GO" id="GO:0009073">
    <property type="term" value="P:aromatic amino acid family biosynthetic process"/>
    <property type="evidence" value="ECO:0007669"/>
    <property type="project" value="UniProtKB-UniRule"/>
</dbReference>
<comment type="similarity">
    <text evidence="6">Belongs to the EPSP synthase family.</text>
</comment>
<comment type="similarity">
    <text evidence="23 24">In the 4th section; belongs to the type-I 3-dehydroquinase family.</text>
</comment>
<dbReference type="InterPro" id="IPR006151">
    <property type="entry name" value="Shikm_DH/Glu-tRNA_Rdtase"/>
</dbReference>
<feature type="binding site" evidence="23">
    <location>
        <begin position="51"/>
        <end position="53"/>
    </location>
    <ligand>
        <name>NAD(+)</name>
        <dbReference type="ChEBI" id="CHEBI:57540"/>
    </ligand>
</feature>
<dbReference type="GO" id="GO:0003856">
    <property type="term" value="F:3-dehydroquinate synthase activity"/>
    <property type="evidence" value="ECO:0007669"/>
    <property type="project" value="UniProtKB-UniRule"/>
</dbReference>
<dbReference type="Pfam" id="PF01487">
    <property type="entry name" value="DHquinase_I"/>
    <property type="match status" value="1"/>
</dbReference>
<dbReference type="InterPro" id="IPR056179">
    <property type="entry name" value="DHQS_C"/>
</dbReference>
<dbReference type="SUPFAM" id="SSF56796">
    <property type="entry name" value="Dehydroquinate synthase-like"/>
    <property type="match status" value="1"/>
</dbReference>
<dbReference type="InterPro" id="IPR006264">
    <property type="entry name" value="EPSP_synthase"/>
</dbReference>
<evidence type="ECO:0000259" key="25">
    <source>
        <dbReference type="Pfam" id="PF00275"/>
    </source>
</evidence>
<evidence type="ECO:0000256" key="24">
    <source>
        <dbReference type="PIRNR" id="PIRNR000514"/>
    </source>
</evidence>
<comment type="similarity">
    <text evidence="5">In the N-terminal section; belongs to the shikimate kinase family.</text>
</comment>
<feature type="domain" description="Shikimate dehydrogenase substrate binding N-terminal" evidence="28">
    <location>
        <begin position="1352"/>
        <end position="1433"/>
    </location>
</feature>
<feature type="active site" description="Proton acceptor; for 3-dehydroquinate synthase activity" evidence="23">
    <location>
        <position position="282"/>
    </location>
</feature>
<dbReference type="NCBIfam" id="TIGR01356">
    <property type="entry name" value="aroA"/>
    <property type="match status" value="1"/>
</dbReference>
<dbReference type="EC" id="4.2.3.4" evidence="23"/>
<dbReference type="NCBIfam" id="TIGR01093">
    <property type="entry name" value="aroD"/>
    <property type="match status" value="1"/>
</dbReference>
<dbReference type="UniPathway" id="UPA00053">
    <property type="reaction ID" value="UER00085"/>
</dbReference>
<dbReference type="OMA" id="SWANMSW"/>
<comment type="pathway">
    <text evidence="2 23 24">Metabolic intermediate biosynthesis; chorismate biosynthesis; chorismate from D-erythrose 4-phosphate and phosphoenolpyruvate: step 6/7.</text>
</comment>
<keyword evidence="12 23" id="KW-0418">Kinase</keyword>
<evidence type="ECO:0000313" key="32">
    <source>
        <dbReference type="Proteomes" id="UP000007431"/>
    </source>
</evidence>
<feature type="region of interest" description="Shikimate dehydrogenase" evidence="23">
    <location>
        <begin position="1347"/>
        <end position="1635"/>
    </location>
</feature>
<evidence type="ECO:0000256" key="9">
    <source>
        <dbReference type="ARBA" id="ARBA00022679"/>
    </source>
</evidence>
<feature type="binding site" evidence="23">
    <location>
        <begin position="95"/>
        <end position="98"/>
    </location>
    <ligand>
        <name>NAD(+)</name>
        <dbReference type="ChEBI" id="CHEBI:57540"/>
    </ligand>
</feature>
<comment type="caution">
    <text evidence="23">Lacks conserved residue(s) required for the propagation of feature annotation.</text>
</comment>
<keyword evidence="17 23" id="KW-0057">Aromatic amino acid biosynthesis</keyword>
<evidence type="ECO:0000256" key="17">
    <source>
        <dbReference type="ARBA" id="ARBA00023141"/>
    </source>
</evidence>
<evidence type="ECO:0000256" key="16">
    <source>
        <dbReference type="ARBA" id="ARBA00023002"/>
    </source>
</evidence>
<evidence type="ECO:0000256" key="20">
    <source>
        <dbReference type="ARBA" id="ARBA00044633"/>
    </source>
</evidence>
<dbReference type="EC" id="4.2.1.10" evidence="23"/>
<feature type="binding site" evidence="23">
    <location>
        <position position="173"/>
    </location>
    <ligand>
        <name>NAD(+)</name>
        <dbReference type="ChEBI" id="CHEBI:57540"/>
    </ligand>
</feature>
<feature type="region of interest" description="3-dehydroquinase" evidence="23">
    <location>
        <begin position="1114"/>
        <end position="1334"/>
    </location>
</feature>
<evidence type="ECO:0000256" key="7">
    <source>
        <dbReference type="ARBA" id="ARBA00022490"/>
    </source>
</evidence>
<dbReference type="SUPFAM" id="SSF52540">
    <property type="entry name" value="P-loop containing nucleoside triphosphate hydrolases"/>
    <property type="match status" value="1"/>
</dbReference>
<evidence type="ECO:0000256" key="23">
    <source>
        <dbReference type="HAMAP-Rule" id="MF_03143"/>
    </source>
</evidence>
<evidence type="ECO:0000256" key="1">
    <source>
        <dbReference type="ARBA" id="ARBA00004496"/>
    </source>
</evidence>
<dbReference type="NCBIfam" id="TIGR01809">
    <property type="entry name" value="Shik-DH-AROM"/>
    <property type="match status" value="1"/>
</dbReference>
<dbReference type="PANTHER" id="PTHR21090">
    <property type="entry name" value="AROM/DEHYDROQUINATE SYNTHASE"/>
    <property type="match status" value="1"/>
</dbReference>
<evidence type="ECO:0000256" key="2">
    <source>
        <dbReference type="ARBA" id="ARBA00004811"/>
    </source>
</evidence>
<keyword evidence="19 23" id="KW-0511">Multifunctional enzyme</keyword>
<evidence type="ECO:0000256" key="3">
    <source>
        <dbReference type="ARBA" id="ARBA00004842"/>
    </source>
</evidence>
<comment type="similarity">
    <text evidence="4">In the 2nd section; belongs to the type-I 3-dehydroquinase family.</text>
</comment>
<dbReference type="Gene3D" id="3.65.10.10">
    <property type="entry name" value="Enolpyruvate transferase domain"/>
    <property type="match status" value="2"/>
</dbReference>
<dbReference type="PROSITE" id="PS00104">
    <property type="entry name" value="EPSP_SYNTHASE_1"/>
    <property type="match status" value="1"/>
</dbReference>
<feature type="binding site" evidence="23">
    <location>
        <begin position="917"/>
        <end position="924"/>
    </location>
    <ligand>
        <name>ATP</name>
        <dbReference type="ChEBI" id="CHEBI:30616"/>
    </ligand>
</feature>
<dbReference type="HAMAP" id="MF_03143">
    <property type="entry name" value="Pentafunct_AroM"/>
    <property type="match status" value="1"/>
</dbReference>
<feature type="binding site" evidence="23">
    <location>
        <position position="256"/>
    </location>
    <ligand>
        <name>7-phospho-2-dehydro-3-deoxy-D-arabino-heptonate</name>
        <dbReference type="ChEBI" id="CHEBI:58394"/>
    </ligand>
</feature>
<dbReference type="InterPro" id="IPR031322">
    <property type="entry name" value="Shikimate/glucono_kinase"/>
</dbReference>
<comment type="similarity">
    <text evidence="24">In the N-terminal section; belongs to the dehydroquinate synthase family.</text>
</comment>
<dbReference type="CDD" id="cd01556">
    <property type="entry name" value="EPSP_synthase"/>
    <property type="match status" value="1"/>
</dbReference>
<comment type="similarity">
    <text evidence="23 24">In the 2nd section; belongs to the EPSP synthase family.</text>
</comment>
<dbReference type="GO" id="GO:0009423">
    <property type="term" value="P:chorismate biosynthetic process"/>
    <property type="evidence" value="ECO:0007669"/>
    <property type="project" value="UniProtKB-UniRule"/>
</dbReference>
<dbReference type="InterPro" id="IPR016037">
    <property type="entry name" value="DHQ_synth_AroB"/>
</dbReference>
<evidence type="ECO:0000256" key="12">
    <source>
        <dbReference type="ARBA" id="ARBA00022777"/>
    </source>
</evidence>
<dbReference type="STRING" id="578458.D8QK20"/>
<accession>D8QK20</accession>
<evidence type="ECO:0000256" key="14">
    <source>
        <dbReference type="ARBA" id="ARBA00022840"/>
    </source>
</evidence>
<feature type="binding site" evidence="23">
    <location>
        <position position="294"/>
    </location>
    <ligand>
        <name>Zn(2+)</name>
        <dbReference type="ChEBI" id="CHEBI:29105"/>
        <note>catalytic</note>
    </ligand>
</feature>
<feature type="binding site" evidence="23">
    <location>
        <position position="206"/>
    </location>
    <ligand>
        <name>Zn(2+)</name>
        <dbReference type="ChEBI" id="CHEBI:29105"/>
        <note>catalytic</note>
    </ligand>
</feature>
<feature type="active site" description="Proton acceptor; for 3-dehydroquinate synthase activity" evidence="23">
    <location>
        <position position="266"/>
    </location>
</feature>
<feature type="active site" description="For EPSP synthase activity" evidence="23">
    <location>
        <position position="868"/>
    </location>
</feature>
<keyword evidence="32" id="KW-1185">Reference proteome</keyword>
<feature type="binding site" evidence="23">
    <location>
        <begin position="126"/>
        <end position="128"/>
    </location>
    <ligand>
        <name>NAD(+)</name>
        <dbReference type="ChEBI" id="CHEBI:57540"/>
    </ligand>
</feature>
<comment type="pathway">
    <text evidence="23 24">Metabolic intermediate biosynthesis; chorismate biosynthesis; chorismate from D-erythrose 4-phosphate and phosphoenolpyruvate: step 2/7.</text>
</comment>
<dbReference type="FunFam" id="3.40.50.300:FF:001256">
    <property type="entry name" value="Pentafunctional AROM polypeptide"/>
    <property type="match status" value="1"/>
</dbReference>
<dbReference type="PRINTS" id="PR01100">
    <property type="entry name" value="SHIKIMTKNASE"/>
</dbReference>
<feature type="binding site" evidence="23">
    <location>
        <position position="131"/>
    </location>
    <ligand>
        <name>NAD(+)</name>
        <dbReference type="ChEBI" id="CHEBI:57540"/>
    </ligand>
</feature>
<feature type="binding site" evidence="23">
    <location>
        <begin position="191"/>
        <end position="194"/>
    </location>
    <ligand>
        <name>NAD(+)</name>
        <dbReference type="ChEBI" id="CHEBI:57540"/>
    </ligand>
</feature>
<dbReference type="GO" id="GO:0005524">
    <property type="term" value="F:ATP binding"/>
    <property type="evidence" value="ECO:0007669"/>
    <property type="project" value="UniProtKB-UniRule"/>
</dbReference>
<comment type="function">
    <text evidence="22 23 24">The AROM polypeptide catalyzes 5 consecutive enzymatic reactions in prechorismate polyaromatic amino acid biosynthesis.</text>
</comment>
<dbReference type="Pfam" id="PF24621">
    <property type="entry name" value="DHQS_C"/>
    <property type="match status" value="1"/>
</dbReference>
<dbReference type="InterPro" id="IPR046346">
    <property type="entry name" value="Aminoacid_DH-like_N_sf"/>
</dbReference>
<evidence type="ECO:0000256" key="18">
    <source>
        <dbReference type="ARBA" id="ARBA00023239"/>
    </source>
</evidence>
<comment type="catalytic activity">
    <reaction evidence="23 24">
        <text>shikimate + NADP(+) = 3-dehydroshikimate + NADPH + H(+)</text>
        <dbReference type="Rhea" id="RHEA:17737"/>
        <dbReference type="ChEBI" id="CHEBI:15378"/>
        <dbReference type="ChEBI" id="CHEBI:16630"/>
        <dbReference type="ChEBI" id="CHEBI:36208"/>
        <dbReference type="ChEBI" id="CHEBI:57783"/>
        <dbReference type="ChEBI" id="CHEBI:58349"/>
        <dbReference type="EC" id="1.1.1.25"/>
    </reaction>
</comment>
<keyword evidence="18 23" id="KW-0456">Lyase</keyword>
<dbReference type="GO" id="GO:0008652">
    <property type="term" value="P:amino acid biosynthetic process"/>
    <property type="evidence" value="ECO:0007669"/>
    <property type="project" value="UniProtKB-KW"/>
</dbReference>
<dbReference type="PANTHER" id="PTHR21090:SF5">
    <property type="entry name" value="PENTAFUNCTIONAL AROM POLYPEPTIDE"/>
    <property type="match status" value="1"/>
</dbReference>
<feature type="binding site" evidence="23">
    <location>
        <position position="202"/>
    </location>
    <ligand>
        <name>NAD(+)</name>
        <dbReference type="ChEBI" id="CHEBI:57540"/>
    </ligand>
</feature>
<dbReference type="Pfam" id="PF08501">
    <property type="entry name" value="Shikimate_dh_N"/>
    <property type="match status" value="1"/>
</dbReference>
<keyword evidence="8 23" id="KW-0028">Amino-acid biosynthesis</keyword>
<evidence type="ECO:0000256" key="13">
    <source>
        <dbReference type="ARBA" id="ARBA00022833"/>
    </source>
</evidence>
<dbReference type="FunCoup" id="D8QK20">
    <property type="interactions" value="105"/>
</dbReference>
<keyword evidence="9 23" id="KW-0808">Transferase</keyword>
<dbReference type="Gene3D" id="1.20.1090.10">
    <property type="entry name" value="Dehydroquinate synthase-like - alpha domain"/>
    <property type="match status" value="1"/>
</dbReference>
<evidence type="ECO:0000256" key="22">
    <source>
        <dbReference type="ARBA" id="ARBA00054455"/>
    </source>
</evidence>
<dbReference type="CDD" id="cd00502">
    <property type="entry name" value="DHQase_I"/>
    <property type="match status" value="1"/>
</dbReference>
<gene>
    <name evidence="31" type="ORF">SCHCODRAFT_83545</name>
</gene>
<dbReference type="InterPro" id="IPR023193">
    <property type="entry name" value="EPSP_synthase_CS"/>
</dbReference>
<feature type="binding site" evidence="23">
    <location>
        <position position="158"/>
    </location>
    <ligand>
        <name>7-phospho-2-dehydro-3-deoxy-D-arabino-heptonate</name>
        <dbReference type="ChEBI" id="CHEBI:58394"/>
    </ligand>
</feature>
<dbReference type="InterPro" id="IPR000623">
    <property type="entry name" value="Shikimate_kinase/TSH1"/>
</dbReference>
<feature type="active site" description="Schiff-base intermediate with substrate; for 3-dehydroquinate dehydratase activity" evidence="23">
    <location>
        <position position="1268"/>
    </location>
</feature>
<dbReference type="eggNOG" id="KOG0692">
    <property type="taxonomic scope" value="Eukaryota"/>
</dbReference>
<dbReference type="FunFam" id="3.40.50.1970:FF:000007">
    <property type="entry name" value="Pentafunctional AROM polypeptide"/>
    <property type="match status" value="1"/>
</dbReference>
<evidence type="ECO:0000256" key="6">
    <source>
        <dbReference type="ARBA" id="ARBA00009948"/>
    </source>
</evidence>
<evidence type="ECO:0000256" key="5">
    <source>
        <dbReference type="ARBA" id="ARBA00009349"/>
    </source>
</evidence>
<dbReference type="InterPro" id="IPR013792">
    <property type="entry name" value="RNA3'P_cycl/enolpyr_Trfase_a/b"/>
</dbReference>
<dbReference type="CDD" id="cd08195">
    <property type="entry name" value="DHQS"/>
    <property type="match status" value="1"/>
</dbReference>
<dbReference type="InterPro" id="IPR001381">
    <property type="entry name" value="DHquinase_I"/>
</dbReference>
<sequence length="1635" mass="173698">MATTTTASASGVTRISILGTESIHTGHAILPHIAATVLDELPASAYVLVSDTNIARAGWVDKLEKAFVDARAEREAKGTLKKAYKFLTHLLPPGEQTKSRSGKAGVEDWMLDHRCTRDTVLLALGGGVVGDLAGFVAATFMRGIHFVQIPTTLLAQVDSAVGGKTAIDVPLGKNLIGAFHQPAFIFADSAFLSTLPEREVANGMAEVIKTAAIRDAALFEALESHPERLWTAWSGKLAPGEENLLLRAITTSIHIKAAIVSGDPHERTGLRNLVNWGHSIGHAIEACVTPLILHGECVAIGMILELETARALGHAGQGALARLSGVLSAYGLPVSMHDPRLRDAIARMPSLVRGWAPPTPERLLDVMRVDKKNAGDEKRVVLLAGIGQTVEERASPVPDALLHRVLCESVRVIPPALPGFPHLADMEAYHAEGPASELLDKGKGVSLKTPGSKSISNRALLLAALSSGTTKLRNLLHSDDTRVMRAALGEMGGATFTWEDGGETLVVHGRGGSLHAPDAGKEVYLGNAGTAARFLTTVCALVDGQWSVEIRMSCHADRPAATESAKTTTITGNKRMKQRPIGPLVDALRENGASIEYREGEGCLPLRVGAGQGLAGGHIKLAASISSQYVSSILLCAPYAKEPVTLELVGGQVISQPYIDMTLGMMADFGVRATRRPGTDIYDIPRGVYRCDGGEKSTVYTVFSDASSATYPLALAAITGGKCTVEAIGTRSLQGDAGFATGVLAGLGCEVSQTERETTVRELDMETMTDAFLTATVLAAVSKGTTRIIGIANQRVKECNRIKAMVDELAKFGVECSELPTGLVIHGRPVEELKRGVVVHTYDDHRVAMAFSVLAAVVPGTVLEEKRCVEKTWPNWWDDLSGKLGIHVEGVDLGWTQPPPPADLVRAPSDKSVIIIGMRGSGKTHIGQLASAALGWPFLDADVYFEEKHGLTVREYVHEKGWEAFRGAEADILNLILKENGTKHILSLGGGIVETPAAREAIQAYASSGGPVVHIVRNMDEVVTYLGAETARPAYGESITDVAARRAPWFASCCNFDFVNHLGTAAADHVPAQARAATAREVSRFFKHITGVAPNTSANLAGWRDGRRSYFLSLTYPDISAALPLMEELTAGVDAVELRVDLLRSPQGGSAGVYIPPAAYVRDQVALLRRATNLPIVYTVRTKAQGGAFPDDQSAAAAALLDLALRLGVEYIDVEISLPSDHIHQLVKNKGYAQLIASWHDWTGAMRWDGADVAAKYAQAATFGDIVKIVGKANALEDNLALLDFARAHDRKPLIALNMGEAGQMSRVLGTCFVPVSHPKLPFKAAPGQLSFAQIQQALHLLGALPAKKFYLFGTPIAHSMSPTLHNTGFAALGLPHTYSLLETSTVGDEIKAAVSAPDFGGASVTIPFKLDVIPLLDELSDAAKVIGAVNTIIPIQRDSKRILRGDNTDCLGIQAAVTSRLAGARVGSALVLGAGGTARAAIYALHALGASPIYLFNRTRSKAEELHAAFPNAPVLVLDKLDAWGENTPAPNVIVSCVPAAATTTEAGSEGLHLPQGLLAHQNGPAVVVDMAYKPAETPLLQLAKAVGGEHWSTVPGVEVLLEQGFVQFELWTGRACPRESVSKTVWAKYLGQA</sequence>
<feature type="binding site" evidence="23">
    <location>
        <position position="294"/>
    </location>
    <ligand>
        <name>7-phospho-2-dehydro-3-deoxy-D-arabino-heptonate</name>
        <dbReference type="ChEBI" id="CHEBI:58394"/>
    </ligand>
</feature>
<dbReference type="GO" id="GO:0004765">
    <property type="term" value="F:shikimate kinase activity"/>
    <property type="evidence" value="ECO:0007669"/>
    <property type="project" value="UniProtKB-UniRule"/>
</dbReference>
<dbReference type="InterPro" id="IPR022893">
    <property type="entry name" value="Shikimate_DH_fam"/>
</dbReference>
<organism evidence="32">
    <name type="scientific">Schizophyllum commune (strain H4-8 / FGSC 9210)</name>
    <name type="common">Split gill fungus</name>
    <dbReference type="NCBI Taxonomy" id="578458"/>
    <lineage>
        <taxon>Eukaryota</taxon>
        <taxon>Fungi</taxon>
        <taxon>Dikarya</taxon>
        <taxon>Basidiomycota</taxon>
        <taxon>Agaricomycotina</taxon>
        <taxon>Agaricomycetes</taxon>
        <taxon>Agaricomycetidae</taxon>
        <taxon>Agaricales</taxon>
        <taxon>Schizophyllaceae</taxon>
        <taxon>Schizophyllum</taxon>
    </lineage>
</organism>
<dbReference type="PROSITE" id="PS01128">
    <property type="entry name" value="SHIKIMATE_KINASE"/>
    <property type="match status" value="1"/>
</dbReference>
<dbReference type="InParanoid" id="D8QK20"/>
<dbReference type="InterPro" id="IPR030960">
    <property type="entry name" value="DHQS/DOIS_N"/>
</dbReference>
<reference evidence="31 32" key="1">
    <citation type="journal article" date="2010" name="Nat. Biotechnol.">
        <title>Genome sequence of the model mushroom Schizophyllum commune.</title>
        <authorList>
            <person name="Ohm R.A."/>
            <person name="de Jong J.F."/>
            <person name="Lugones L.G."/>
            <person name="Aerts A."/>
            <person name="Kothe E."/>
            <person name="Stajich J.E."/>
            <person name="de Vries R.P."/>
            <person name="Record E."/>
            <person name="Levasseur A."/>
            <person name="Baker S.E."/>
            <person name="Bartholomew K.A."/>
            <person name="Coutinho P.M."/>
            <person name="Erdmann S."/>
            <person name="Fowler T.J."/>
            <person name="Gathman A.C."/>
            <person name="Lombard V."/>
            <person name="Henrissat B."/>
            <person name="Knabe N."/>
            <person name="Kuees U."/>
            <person name="Lilly W.W."/>
            <person name="Lindquist E."/>
            <person name="Lucas S."/>
            <person name="Magnuson J.K."/>
            <person name="Piumi F."/>
            <person name="Raudaskoski M."/>
            <person name="Salamov A."/>
            <person name="Schmutz J."/>
            <person name="Schwarze F.W.M.R."/>
            <person name="vanKuyk P.A."/>
            <person name="Horton J.S."/>
            <person name="Grigoriev I.V."/>
            <person name="Woesten H.A.B."/>
        </authorList>
    </citation>
    <scope>NUCLEOTIDE SEQUENCE [LARGE SCALE GENOMIC DNA]</scope>
    <source>
        <strain evidence="32">H4-8 / FGSC 9210</strain>
    </source>
</reference>
<dbReference type="InterPro" id="IPR023000">
    <property type="entry name" value="Shikimate_kinase_CS"/>
</dbReference>
<evidence type="ECO:0000256" key="15">
    <source>
        <dbReference type="ARBA" id="ARBA00022857"/>
    </source>
</evidence>
<keyword evidence="15 23" id="KW-0521">NADP</keyword>
<evidence type="ECO:0000256" key="11">
    <source>
        <dbReference type="ARBA" id="ARBA00022741"/>
    </source>
</evidence>
<evidence type="ECO:0000259" key="30">
    <source>
        <dbReference type="Pfam" id="PF24621"/>
    </source>
</evidence>
<comment type="subcellular location">
    <subcellularLocation>
        <location evidence="1 23 24">Cytoplasm</location>
    </subcellularLocation>
</comment>
<dbReference type="Gene3D" id="3.40.50.720">
    <property type="entry name" value="NAD(P)-binding Rossmann-like Domain"/>
    <property type="match status" value="1"/>
</dbReference>
<dbReference type="InterPro" id="IPR036968">
    <property type="entry name" value="Enolpyruvate_Tfrase_sf"/>
</dbReference>
<keyword evidence="11 23" id="KW-0547">Nucleotide-binding</keyword>
<dbReference type="InterPro" id="IPR010110">
    <property type="entry name" value="Shikimate_DH_AroM-type"/>
</dbReference>
<dbReference type="InterPro" id="IPR013708">
    <property type="entry name" value="Shikimate_DH-bd_N"/>
</dbReference>
<dbReference type="InterPro" id="IPR001986">
    <property type="entry name" value="Enolpyruvate_Tfrase_dom"/>
</dbReference>
<dbReference type="GO" id="GO:0003855">
    <property type="term" value="F:3-dehydroquinate dehydratase activity"/>
    <property type="evidence" value="ECO:0007669"/>
    <property type="project" value="UniProtKB-UniRule"/>
</dbReference>
<evidence type="ECO:0000259" key="29">
    <source>
        <dbReference type="Pfam" id="PF18317"/>
    </source>
</evidence>
<feature type="domain" description="Enolpyruvate transferase" evidence="25">
    <location>
        <begin position="447"/>
        <end position="880"/>
    </location>
</feature>
<dbReference type="FunFam" id="3.65.10.10:FF:000007">
    <property type="entry name" value="Pentafunctional AROM polypeptide"/>
    <property type="match status" value="1"/>
</dbReference>
<dbReference type="NCBIfam" id="TIGR01357">
    <property type="entry name" value="aroB"/>
    <property type="match status" value="1"/>
</dbReference>
<dbReference type="SUPFAM" id="SSF51735">
    <property type="entry name" value="NAD(P)-binding Rossmann-fold domains"/>
    <property type="match status" value="1"/>
</dbReference>
<dbReference type="EC" id="2.5.1.19" evidence="23"/>
<dbReference type="InterPro" id="IPR041121">
    <property type="entry name" value="SDH_C"/>
</dbReference>
<comment type="similarity">
    <text evidence="23">In the N-terminal section; belongs to the sugar phosphate cyclases superfamily. Dehydroquinate synthase family.</text>
</comment>
<feature type="domain" description="3-dehydroquinate synthase C-terminal" evidence="30">
    <location>
        <begin position="203"/>
        <end position="347"/>
    </location>
</feature>
<comment type="subunit">
    <text evidence="23 24">Homodimer.</text>
</comment>
<keyword evidence="13 23" id="KW-0862">Zinc</keyword>
<dbReference type="CDD" id="cd01065">
    <property type="entry name" value="NAD_bind_Shikimate_DH"/>
    <property type="match status" value="1"/>
</dbReference>
<dbReference type="EC" id="1.1.1.25" evidence="23"/>
<comment type="catalytic activity">
    <reaction evidence="23 24">
        <text>7-phospho-2-dehydro-3-deoxy-D-arabino-heptonate = 3-dehydroquinate + phosphate</text>
        <dbReference type="Rhea" id="RHEA:21968"/>
        <dbReference type="ChEBI" id="CHEBI:32364"/>
        <dbReference type="ChEBI" id="CHEBI:43474"/>
        <dbReference type="ChEBI" id="CHEBI:58394"/>
        <dbReference type="EC" id="4.2.3.4"/>
    </reaction>
</comment>
<dbReference type="GO" id="GO:0005737">
    <property type="term" value="C:cytoplasm"/>
    <property type="evidence" value="ECO:0007669"/>
    <property type="project" value="UniProtKB-SubCell"/>
</dbReference>
<proteinExistence type="inferred from homology"/>
<dbReference type="FunFam" id="3.40.50.10860:FF:000015">
    <property type="entry name" value="Pentafunctional AROM polypeptide"/>
    <property type="match status" value="1"/>
</dbReference>
<dbReference type="Proteomes" id="UP000007431">
    <property type="component" value="Unassembled WGS sequence"/>
</dbReference>
<keyword evidence="16 23" id="KW-0560">Oxidoreductase</keyword>
<dbReference type="HOGENOM" id="CLU_001201_1_2_1"/>
<dbReference type="SUPFAM" id="SSF55205">
    <property type="entry name" value="EPT/RTPC-like"/>
    <property type="match status" value="1"/>
</dbReference>
<dbReference type="Pfam" id="PF01488">
    <property type="entry name" value="Shikimate_DH"/>
    <property type="match status" value="1"/>
</dbReference>
<feature type="domain" description="SDH C-terminal" evidence="29">
    <location>
        <begin position="1598"/>
        <end position="1626"/>
    </location>
</feature>
<comment type="similarity">
    <text evidence="23 24">In the C-terminal section; belongs to the shikimate dehydrogenase family.</text>
</comment>
<dbReference type="GO" id="GO:0004764">
    <property type="term" value="F:shikimate 3-dehydrogenase (NADP+) activity"/>
    <property type="evidence" value="ECO:0007669"/>
    <property type="project" value="UniProtKB-UniRule"/>
</dbReference>
<protein>
    <recommendedName>
        <fullName evidence="23">Pentafunctional AROM polypeptide</fullName>
    </recommendedName>
    <domain>
        <recommendedName>
            <fullName evidence="23">3-dehydroquinate synthase</fullName>
            <shortName evidence="23">DHQS</shortName>
            <ecNumber evidence="23">4.2.3.4</ecNumber>
        </recommendedName>
    </domain>
    <domain>
        <recommendedName>
            <fullName evidence="23">3-phosphoshikimate 1-carboxyvinyltransferase</fullName>
            <ecNumber evidence="23">2.5.1.19</ecNumber>
        </recommendedName>
        <alternativeName>
            <fullName evidence="23">5-enolpyruvylshikimate-3-phosphate synthase</fullName>
            <shortName evidence="23">EPSP synthase</shortName>
            <shortName evidence="23">EPSPS</shortName>
        </alternativeName>
    </domain>
    <domain>
        <recommendedName>
            <fullName evidence="23">Shikimate kinase</fullName>
            <shortName evidence="23">SK</shortName>
            <ecNumber evidence="23">2.7.1.71</ecNumber>
        </recommendedName>
    </domain>
    <domain>
        <recommendedName>
            <fullName evidence="23">3-dehydroquinate dehydratase</fullName>
            <shortName evidence="23">3-dehydroquinase</shortName>
            <ecNumber evidence="23">4.2.1.10</ecNumber>
        </recommendedName>
    </domain>
    <domain>
        <recommendedName>
            <fullName evidence="23">Shikimate dehydrogenase</fullName>
            <ecNumber evidence="23">1.1.1.25</ecNumber>
        </recommendedName>
    </domain>
</protein>
<feature type="binding site" evidence="23">
    <location>
        <position position="142"/>
    </location>
    <ligand>
        <name>7-phospho-2-dehydro-3-deoxy-D-arabino-heptonate</name>
        <dbReference type="ChEBI" id="CHEBI:58394"/>
    </ligand>
</feature>
<comment type="similarity">
    <text evidence="23 24">In the 3rd section; belongs to the shikimate kinase family.</text>
</comment>
<feature type="binding site" evidence="23">
    <location>
        <begin position="271"/>
        <end position="275"/>
    </location>
    <ligand>
        <name>7-phospho-2-dehydro-3-deoxy-D-arabino-heptonate</name>
        <dbReference type="ChEBI" id="CHEBI:58394"/>
    </ligand>
</feature>
<feature type="binding site" evidence="23">
    <location>
        <position position="164"/>
    </location>
    <ligand>
        <name>7-phospho-2-dehydro-3-deoxy-D-arabino-heptonate</name>
        <dbReference type="ChEBI" id="CHEBI:58394"/>
    </ligand>
</feature>
<feature type="binding site" evidence="23">
    <location>
        <position position="371"/>
    </location>
    <ligand>
        <name>7-phospho-2-dehydro-3-deoxy-D-arabino-heptonate</name>
        <dbReference type="ChEBI" id="CHEBI:58394"/>
    </ligand>
</feature>
<dbReference type="VEuPathDB" id="FungiDB:SCHCODRAFT_02557283"/>
<evidence type="ECO:0000256" key="10">
    <source>
        <dbReference type="ARBA" id="ARBA00022723"/>
    </source>
</evidence>
<keyword evidence="14 23" id="KW-0067">ATP-binding</keyword>
<feature type="binding site" evidence="23">
    <location>
        <position position="278"/>
    </location>
    <ligand>
        <name>Zn(2+)</name>
        <dbReference type="ChEBI" id="CHEBI:29105"/>
        <note>catalytic</note>
    </ligand>
</feature>
<dbReference type="SUPFAM" id="SSF51569">
    <property type="entry name" value="Aldolase"/>
    <property type="match status" value="1"/>
</dbReference>
<evidence type="ECO:0000259" key="27">
    <source>
        <dbReference type="Pfam" id="PF01761"/>
    </source>
</evidence>
<feature type="domain" description="3-dehydroquinate synthase N-terminal" evidence="27">
    <location>
        <begin position="90"/>
        <end position="201"/>
    </location>
</feature>
<evidence type="ECO:0000256" key="8">
    <source>
        <dbReference type="ARBA" id="ARBA00022605"/>
    </source>
</evidence>
<comment type="catalytic activity">
    <reaction evidence="23 24">
        <text>3-dehydroquinate = 3-dehydroshikimate + H2O</text>
        <dbReference type="Rhea" id="RHEA:21096"/>
        <dbReference type="ChEBI" id="CHEBI:15377"/>
        <dbReference type="ChEBI" id="CHEBI:16630"/>
        <dbReference type="ChEBI" id="CHEBI:32364"/>
        <dbReference type="EC" id="4.2.1.10"/>
    </reaction>
</comment>
<dbReference type="GO" id="GO:0003866">
    <property type="term" value="F:3-phosphoshikimate 1-carboxyvinyltransferase activity"/>
    <property type="evidence" value="ECO:0007669"/>
    <property type="project" value="UniProtKB-UniRule"/>
</dbReference>
<dbReference type="FunFam" id="3.20.20.70:FF:000135">
    <property type="entry name" value="Pentafunctional AROM polypeptide"/>
    <property type="match status" value="1"/>
</dbReference>
<dbReference type="Gene3D" id="3.20.20.70">
    <property type="entry name" value="Aldolase class I"/>
    <property type="match status" value="1"/>
</dbReference>
<dbReference type="HAMAP" id="MF_00109">
    <property type="entry name" value="Shikimate_kinase"/>
    <property type="match status" value="1"/>
</dbReference>
<evidence type="ECO:0000256" key="19">
    <source>
        <dbReference type="ARBA" id="ARBA00023268"/>
    </source>
</evidence>